<organism evidence="3 4">
    <name type="scientific">Friedmanniomyces simplex</name>
    <dbReference type="NCBI Taxonomy" id="329884"/>
    <lineage>
        <taxon>Eukaryota</taxon>
        <taxon>Fungi</taxon>
        <taxon>Dikarya</taxon>
        <taxon>Ascomycota</taxon>
        <taxon>Pezizomycotina</taxon>
        <taxon>Dothideomycetes</taxon>
        <taxon>Dothideomycetidae</taxon>
        <taxon>Mycosphaerellales</taxon>
        <taxon>Teratosphaeriaceae</taxon>
        <taxon>Friedmanniomyces</taxon>
    </lineage>
</organism>
<dbReference type="PROSITE" id="PS50181">
    <property type="entry name" value="FBOX"/>
    <property type="match status" value="1"/>
</dbReference>
<dbReference type="InterPro" id="IPR036047">
    <property type="entry name" value="F-box-like_dom_sf"/>
</dbReference>
<dbReference type="InterPro" id="IPR001810">
    <property type="entry name" value="F-box_dom"/>
</dbReference>
<accession>A0A4U0WSK7</accession>
<gene>
    <name evidence="3" type="ORF">B0A55_09166</name>
</gene>
<comment type="caution">
    <text evidence="3">The sequence shown here is derived from an EMBL/GenBank/DDBJ whole genome shotgun (WGS) entry which is preliminary data.</text>
</comment>
<proteinExistence type="predicted"/>
<dbReference type="SUPFAM" id="SSF50978">
    <property type="entry name" value="WD40 repeat-like"/>
    <property type="match status" value="1"/>
</dbReference>
<dbReference type="Proteomes" id="UP000309340">
    <property type="component" value="Unassembled WGS sequence"/>
</dbReference>
<keyword evidence="4" id="KW-1185">Reference proteome</keyword>
<dbReference type="InterPro" id="IPR036322">
    <property type="entry name" value="WD40_repeat_dom_sf"/>
</dbReference>
<sequence>MVKRVREEDDGLDESHSKRPKPSEADRLSRLSDELTLRVLSYLPVAQLVVCQRLSHKYQALAGDNQLWKQQYYERFVRPRANRLPGVRDEGPTDESIRMASKASRWLGDEHLVKRGIKTNWKRQYKLRHNWTRGSAVVSEIPVAEEASIPPVLVQMHEGVIYMADTDGLRAWSAKGERKMVAQISYELSTAASPPTALAIDPQTNNETSRITVGFDSGAFSVYVLDQARARFHHRYNHAASSNGVISATAISWPYVVTMTATQLLSLYHFDQPLEGQHSNDILAPPRLLHSLKSSTIWPPLSTSLRAAETCITISVAYALPTYLSGWTVGLQEVKVSCVGDLIESRLASAIGQHYRPLAFSVPPLMQHLSPPNATTSTTSTSVELRHIHSKPTSLSYTHPYLLVSHPDNTLTLYLVTSTADSLSISAGSTLWGHTSSVSGAHVGDRGKAVSVSTRGDELRLWELEGGFGSSAAKKRLAGVDLSVRIRPESRPNGTKKSTAVDLGLVNQALSARSTGSCATEQRLDDASELTLTRGWVGFDEENVVVLKEQSQGRQALVVYDFT</sequence>
<dbReference type="Gene3D" id="1.20.1280.50">
    <property type="match status" value="1"/>
</dbReference>
<dbReference type="AlphaFoldDB" id="A0A4U0WSK7"/>
<dbReference type="Pfam" id="PF12937">
    <property type="entry name" value="F-box-like"/>
    <property type="match status" value="1"/>
</dbReference>
<feature type="region of interest" description="Disordered" evidence="1">
    <location>
        <begin position="1"/>
        <end position="28"/>
    </location>
</feature>
<name>A0A4U0WSK7_9PEZI</name>
<evidence type="ECO:0000313" key="3">
    <source>
        <dbReference type="EMBL" id="TKA66494.1"/>
    </source>
</evidence>
<reference evidence="3 4" key="1">
    <citation type="submission" date="2017-03" db="EMBL/GenBank/DDBJ databases">
        <title>Genomes of endolithic fungi from Antarctica.</title>
        <authorList>
            <person name="Coleine C."/>
            <person name="Masonjones S."/>
            <person name="Stajich J.E."/>
        </authorList>
    </citation>
    <scope>NUCLEOTIDE SEQUENCE [LARGE SCALE GENOMIC DNA]</scope>
    <source>
        <strain evidence="3 4">CCFEE 5184</strain>
    </source>
</reference>
<evidence type="ECO:0000259" key="2">
    <source>
        <dbReference type="PROSITE" id="PS50181"/>
    </source>
</evidence>
<dbReference type="EMBL" id="NAJQ01000641">
    <property type="protein sequence ID" value="TKA66494.1"/>
    <property type="molecule type" value="Genomic_DNA"/>
</dbReference>
<dbReference type="OrthoDB" id="3219396at2759"/>
<dbReference type="Pfam" id="PF25499">
    <property type="entry name" value="Beta-prop_pof12"/>
    <property type="match status" value="1"/>
</dbReference>
<dbReference type="STRING" id="329884.A0A4U0WSK7"/>
<protein>
    <recommendedName>
        <fullName evidence="2">F-box domain-containing protein</fullName>
    </recommendedName>
</protein>
<dbReference type="SUPFAM" id="SSF81383">
    <property type="entry name" value="F-box domain"/>
    <property type="match status" value="1"/>
</dbReference>
<evidence type="ECO:0000256" key="1">
    <source>
        <dbReference type="SAM" id="MobiDB-lite"/>
    </source>
</evidence>
<feature type="domain" description="F-box" evidence="2">
    <location>
        <begin position="25"/>
        <end position="71"/>
    </location>
</feature>
<evidence type="ECO:0000313" key="4">
    <source>
        <dbReference type="Proteomes" id="UP000309340"/>
    </source>
</evidence>